<keyword evidence="8" id="KW-0255">Endonuclease</keyword>
<dbReference type="EMBL" id="CAJHNJ030000003">
    <property type="protein sequence ID" value="CAG9093352.1"/>
    <property type="molecule type" value="Genomic_DNA"/>
</dbReference>
<evidence type="ECO:0000313" key="14">
    <source>
        <dbReference type="Proteomes" id="UP000653454"/>
    </source>
</evidence>
<dbReference type="EC" id="3.1.26.11" evidence="4"/>
<feature type="region of interest" description="Disordered" evidence="11">
    <location>
        <begin position="555"/>
        <end position="604"/>
    </location>
</feature>
<evidence type="ECO:0000256" key="1">
    <source>
        <dbReference type="ARBA" id="ARBA00000402"/>
    </source>
</evidence>
<evidence type="ECO:0000256" key="5">
    <source>
        <dbReference type="ARBA" id="ARBA00022694"/>
    </source>
</evidence>
<evidence type="ECO:0000256" key="9">
    <source>
        <dbReference type="ARBA" id="ARBA00022801"/>
    </source>
</evidence>
<keyword evidence="9" id="KW-0378">Hydrolase</keyword>
<feature type="domain" description="tRNase Z endonuclease" evidence="12">
    <location>
        <begin position="83"/>
        <end position="130"/>
    </location>
</feature>
<dbReference type="InterPro" id="IPR027794">
    <property type="entry name" value="tRNase_Z_dom"/>
</dbReference>
<feature type="compositionally biased region" description="Pro residues" evidence="11">
    <location>
        <begin position="559"/>
        <end position="570"/>
    </location>
</feature>
<evidence type="ECO:0000313" key="13">
    <source>
        <dbReference type="EMBL" id="CAG9093352.1"/>
    </source>
</evidence>
<evidence type="ECO:0000256" key="11">
    <source>
        <dbReference type="SAM" id="MobiDB-lite"/>
    </source>
</evidence>
<feature type="region of interest" description="Disordered" evidence="11">
    <location>
        <begin position="1099"/>
        <end position="1170"/>
    </location>
</feature>
<dbReference type="Pfam" id="PF23023">
    <property type="entry name" value="Anti-Pycsar_Apyc1"/>
    <property type="match status" value="1"/>
</dbReference>
<dbReference type="GO" id="GO:1990180">
    <property type="term" value="P:mitochondrial tRNA 3'-end processing"/>
    <property type="evidence" value="ECO:0007669"/>
    <property type="project" value="TreeGrafter"/>
</dbReference>
<evidence type="ECO:0000256" key="7">
    <source>
        <dbReference type="ARBA" id="ARBA00022723"/>
    </source>
</evidence>
<reference evidence="13" key="1">
    <citation type="submission" date="2020-11" db="EMBL/GenBank/DDBJ databases">
        <authorList>
            <person name="Whiteford S."/>
        </authorList>
    </citation>
    <scope>NUCLEOTIDE SEQUENCE</scope>
</reference>
<protein>
    <recommendedName>
        <fullName evidence="4">ribonuclease Z</fullName>
        <ecNumber evidence="4">3.1.26.11</ecNumber>
    </recommendedName>
</protein>
<name>A0A8S4D779_PLUXY</name>
<dbReference type="GO" id="GO:0005739">
    <property type="term" value="C:mitochondrion"/>
    <property type="evidence" value="ECO:0007669"/>
    <property type="project" value="TreeGrafter"/>
</dbReference>
<feature type="compositionally biased region" description="Basic and acidic residues" evidence="11">
    <location>
        <begin position="954"/>
        <end position="963"/>
    </location>
</feature>
<dbReference type="SUPFAM" id="SSF56281">
    <property type="entry name" value="Metallo-hydrolase/oxidoreductase"/>
    <property type="match status" value="2"/>
</dbReference>
<dbReference type="InterPro" id="IPR047151">
    <property type="entry name" value="RNZ2-like"/>
</dbReference>
<dbReference type="GO" id="GO:0046872">
    <property type="term" value="F:metal ion binding"/>
    <property type="evidence" value="ECO:0007669"/>
    <property type="project" value="UniProtKB-KW"/>
</dbReference>
<evidence type="ECO:0000256" key="4">
    <source>
        <dbReference type="ARBA" id="ARBA00012477"/>
    </source>
</evidence>
<gene>
    <name evidence="13" type="ORF">PLXY2_LOCUS1355</name>
</gene>
<dbReference type="GO" id="GO:0042781">
    <property type="term" value="F:3'-tRNA processing endoribonuclease activity"/>
    <property type="evidence" value="ECO:0007669"/>
    <property type="project" value="UniProtKB-EC"/>
</dbReference>
<dbReference type="Pfam" id="PF13691">
    <property type="entry name" value="Lactamase_B_4"/>
    <property type="match status" value="1"/>
</dbReference>
<feature type="compositionally biased region" description="Low complexity" evidence="11">
    <location>
        <begin position="973"/>
        <end position="988"/>
    </location>
</feature>
<evidence type="ECO:0000259" key="12">
    <source>
        <dbReference type="Pfam" id="PF13691"/>
    </source>
</evidence>
<feature type="compositionally biased region" description="Polar residues" evidence="11">
    <location>
        <begin position="1157"/>
        <end position="1167"/>
    </location>
</feature>
<proteinExistence type="inferred from homology"/>
<dbReference type="PANTHER" id="PTHR12553">
    <property type="entry name" value="ZINC PHOSPHODIESTERASE ELAC PROTEIN 2"/>
    <property type="match status" value="1"/>
</dbReference>
<evidence type="ECO:0000256" key="6">
    <source>
        <dbReference type="ARBA" id="ARBA00022722"/>
    </source>
</evidence>
<evidence type="ECO:0000256" key="2">
    <source>
        <dbReference type="ARBA" id="ARBA00001947"/>
    </source>
</evidence>
<keyword evidence="7" id="KW-0479">Metal-binding</keyword>
<keyword evidence="10" id="KW-0862">Zinc</keyword>
<dbReference type="Proteomes" id="UP000653454">
    <property type="component" value="Unassembled WGS sequence"/>
</dbReference>
<comment type="caution">
    <text evidence="13">The sequence shown here is derived from an EMBL/GenBank/DDBJ whole genome shotgun (WGS) entry which is preliminary data.</text>
</comment>
<dbReference type="CDD" id="cd07718">
    <property type="entry name" value="RNaseZ_ELAC1_ELAC2-C-term-like_MBL-fold"/>
    <property type="match status" value="1"/>
</dbReference>
<comment type="similarity">
    <text evidence="3">Belongs to the RNase Z family.</text>
</comment>
<evidence type="ECO:0000256" key="8">
    <source>
        <dbReference type="ARBA" id="ARBA00022759"/>
    </source>
</evidence>
<dbReference type="PANTHER" id="PTHR12553:SF49">
    <property type="entry name" value="ZINC PHOSPHODIESTERASE ELAC PROTEIN 2"/>
    <property type="match status" value="1"/>
</dbReference>
<feature type="compositionally biased region" description="Polar residues" evidence="11">
    <location>
        <begin position="1102"/>
        <end position="1116"/>
    </location>
</feature>
<evidence type="ECO:0000256" key="10">
    <source>
        <dbReference type="ARBA" id="ARBA00022833"/>
    </source>
</evidence>
<feature type="region of interest" description="Disordered" evidence="11">
    <location>
        <begin position="231"/>
        <end position="258"/>
    </location>
</feature>
<keyword evidence="6" id="KW-0540">Nuclease</keyword>
<organism evidence="13 14">
    <name type="scientific">Plutella xylostella</name>
    <name type="common">Diamondback moth</name>
    <name type="synonym">Plutella maculipennis</name>
    <dbReference type="NCBI Taxonomy" id="51655"/>
    <lineage>
        <taxon>Eukaryota</taxon>
        <taxon>Metazoa</taxon>
        <taxon>Ecdysozoa</taxon>
        <taxon>Arthropoda</taxon>
        <taxon>Hexapoda</taxon>
        <taxon>Insecta</taxon>
        <taxon>Pterygota</taxon>
        <taxon>Neoptera</taxon>
        <taxon>Endopterygota</taxon>
        <taxon>Lepidoptera</taxon>
        <taxon>Glossata</taxon>
        <taxon>Ditrysia</taxon>
        <taxon>Yponomeutoidea</taxon>
        <taxon>Plutellidae</taxon>
        <taxon>Plutella</taxon>
    </lineage>
</organism>
<sequence>MYVKSVGLFTSRLVSSQYCVRYYKNTGTKKLLEFLAEMPKANTTRITAAQHQRKQIQKKSEKYGSSTVYLQVLGSGARGVPNTLYLFTDQKRYLFNCGECTQRLAHEHKVKLSRLDHIFITSKTWKNIGGLPGLSLTLQDVGVPNITLHGPEGLDELYNATKRFVIMKEMKVTMAPCSPTEDFEDGVMSVKYVHLGPQESVLKPAVKRLKTEQPKVDKDFAEFMNDDTDYYRRDANSKTKPVPSRKSPEPQASVKKTDQALHELQKPNNSSVAYICTLKKRLGTLDLEKCVSRGVRPGPLLGQLKAGHDVVLPDGTIVLSKDVKTPDDPGPVFIVLEVEDVSYLRASDFSAHFDNGANPPENIPTVIVHLSAPHIVRDPEYRSFIANFGPTTQHLVVNEQNSCLGSEAVHRTQHKLHLLDPDIFPLLRDVMPAVWTPNSPVEGKASPSKMKGLEELKKKIALAQFQNIINIESTCKGDGTTAVSLSPDGSVKGAECGMEAARTLTVFHLRPKKELDRSAEPKLHIQDYLQETMEVDGFVASLETFRRAADSLRYRANHPPSPREQPPSPREQPLSPREQPSSPREQPASPRDHPRAVFLGTGSCIPSKTRNTSAIHLQLDENSSLLLDCGEGTLAQLVRFYGPKRVNAVLRTLKAIYISHLHADHHIGTIGVIQARARAFQEASLTPEPLHLLAPGQIMSWLAMYDQQFERIRGDFTLVPNQNLVVSGLFCPLESGYDRYDEVSLTPEPLHLLAPEQIMSWLAMYDQQFERIRGDFTLVPNQNLLHTARGDCTITPILSSLGVHNIETCLVSHCPNAFGVAITVDEQNKITYSGDTIPCDELAVIGANSTLLIHEATMEDSLAAEARIKMHSTTSQAIDMGRKMNARYTILTHFSQRYARLPRLSPAILNDNCRVAIAFDNMQITMSDLEILPQMYAPLQLMFADHCVEMELKAAQRARQRDRSPRRRRRGSSSRTSDSSSRGSSFPSYVETNASRLRQELKGQPVSGIIRRPTSATKTAPSMAPRPAVCKPVIAAVASNQDTRPGNVDNLNKKMHNIVNEHHTIKGQPTIALDVKTAKVPEVLQKKKVYQFSRIPVRRNSSRPVSPAPTQLSGATSGAPAVAVPGARSRSRSRSRSSTPVKGEANRRPTAPRPVTTAGNPSKNILQQPHIPGDKSLAAVMKRSNENILGVVKGQQKKKKSLFRTPLAETFCSNSLMKEDKPVFGKSFNTQKQFKPQLEDIKSSQFFINEPQQKPKPLLEDQRRQMLLEAKKKFTSKAYFNESIFERIEGLNWISWK</sequence>
<comment type="catalytic activity">
    <reaction evidence="1">
        <text>Endonucleolytic cleavage of RNA, removing extra 3' nucleotides from tRNA precursor, generating 3' termini of tRNAs. A 3'-hydroxy group is left at the tRNA terminus and a 5'-phosphoryl group is left at the trailer molecule.</text>
        <dbReference type="EC" id="3.1.26.11"/>
    </reaction>
</comment>
<accession>A0A8S4D779</accession>
<dbReference type="Gene3D" id="3.60.15.10">
    <property type="entry name" value="Ribonuclease Z/Hydroxyacylglutathione hydrolase-like"/>
    <property type="match status" value="2"/>
</dbReference>
<keyword evidence="14" id="KW-1185">Reference proteome</keyword>
<evidence type="ECO:0000256" key="3">
    <source>
        <dbReference type="ARBA" id="ARBA00007823"/>
    </source>
</evidence>
<comment type="cofactor">
    <cofactor evidence="2">
        <name>Zn(2+)</name>
        <dbReference type="ChEBI" id="CHEBI:29105"/>
    </cofactor>
</comment>
<feature type="region of interest" description="Disordered" evidence="11">
    <location>
        <begin position="954"/>
        <end position="1025"/>
    </location>
</feature>
<keyword evidence="5" id="KW-0819">tRNA processing</keyword>
<dbReference type="InterPro" id="IPR036866">
    <property type="entry name" value="RibonucZ/Hydroxyglut_hydro"/>
</dbReference>